<reference evidence="4" key="1">
    <citation type="journal article" date="2019" name="Int. J. Syst. Evol. Microbiol.">
        <title>The Global Catalogue of Microorganisms (GCM) 10K type strain sequencing project: providing services to taxonomists for standard genome sequencing and annotation.</title>
        <authorList>
            <consortium name="The Broad Institute Genomics Platform"/>
            <consortium name="The Broad Institute Genome Sequencing Center for Infectious Disease"/>
            <person name="Wu L."/>
            <person name="Ma J."/>
        </authorList>
    </citation>
    <scope>NUCLEOTIDE SEQUENCE [LARGE SCALE GENOMIC DNA]</scope>
    <source>
        <strain evidence="4">JCM 18200</strain>
    </source>
</reference>
<organism evidence="3 4">
    <name type="scientific">Olivibacter ginsenosidimutans</name>
    <dbReference type="NCBI Taxonomy" id="1176537"/>
    <lineage>
        <taxon>Bacteria</taxon>
        <taxon>Pseudomonadati</taxon>
        <taxon>Bacteroidota</taxon>
        <taxon>Sphingobacteriia</taxon>
        <taxon>Sphingobacteriales</taxon>
        <taxon>Sphingobacteriaceae</taxon>
        <taxon>Olivibacter</taxon>
    </lineage>
</organism>
<dbReference type="PANTHER" id="PTHR42733:SF12">
    <property type="entry name" value="PROTEINASE"/>
    <property type="match status" value="1"/>
</dbReference>
<keyword evidence="3" id="KW-0315">Glutamine amidotransferase</keyword>
<feature type="domain" description="DJ-1/PfpI" evidence="2">
    <location>
        <begin position="22"/>
        <end position="190"/>
    </location>
</feature>
<comment type="caution">
    <text evidence="3">The sequence shown here is derived from an EMBL/GenBank/DDBJ whole genome shotgun (WGS) entry which is preliminary data.</text>
</comment>
<keyword evidence="4" id="KW-1185">Reference proteome</keyword>
<dbReference type="EMBL" id="BAABIQ010000030">
    <property type="protein sequence ID" value="GAA4791523.1"/>
    <property type="molecule type" value="Genomic_DNA"/>
</dbReference>
<accession>A0ABP9B7B4</accession>
<dbReference type="SUPFAM" id="SSF52317">
    <property type="entry name" value="Class I glutamine amidotransferase-like"/>
    <property type="match status" value="1"/>
</dbReference>
<protein>
    <submittedName>
        <fullName evidence="3">Type 1 glutamine amidotransferase domain-containing protein</fullName>
    </submittedName>
</protein>
<name>A0ABP9B7B4_9SPHI</name>
<dbReference type="Pfam" id="PF01965">
    <property type="entry name" value="DJ-1_PfpI"/>
    <property type="match status" value="1"/>
</dbReference>
<dbReference type="PANTHER" id="PTHR42733">
    <property type="entry name" value="DJ-1 PROTEIN"/>
    <property type="match status" value="1"/>
</dbReference>
<dbReference type="InterPro" id="IPR006286">
    <property type="entry name" value="C56_PfpI-like"/>
</dbReference>
<dbReference type="InterPro" id="IPR002818">
    <property type="entry name" value="DJ-1/PfpI"/>
</dbReference>
<sequence length="201" mass="21843">MKVPIVHLIVLKTNVMGTLSEKKIAILTEDGFEEIELTSPRQALIDAGAITHIVSPKQGTVRAKEGNEWKGTYTVDKHLNEVSASDYDGLLLPGGVISPDKLRTNEQVLSFVKEFFRSGKPVAAICHGPQTLINAEVVEGRKMTSVAAIRKDLMNAGAQWEDSEVVTDEGLVTSRTPADLPAFNAKIVEEFAEGKHEGQHA</sequence>
<proteinExistence type="inferred from homology"/>
<evidence type="ECO:0000313" key="3">
    <source>
        <dbReference type="EMBL" id="GAA4791523.1"/>
    </source>
</evidence>
<gene>
    <name evidence="3" type="ORF">GCM10023231_19320</name>
</gene>
<evidence type="ECO:0000313" key="4">
    <source>
        <dbReference type="Proteomes" id="UP001501411"/>
    </source>
</evidence>
<dbReference type="PROSITE" id="PS51276">
    <property type="entry name" value="PEPTIDASE_C56_PFPI"/>
    <property type="match status" value="1"/>
</dbReference>
<evidence type="ECO:0000259" key="2">
    <source>
        <dbReference type="Pfam" id="PF01965"/>
    </source>
</evidence>
<evidence type="ECO:0000256" key="1">
    <source>
        <dbReference type="ARBA" id="ARBA00008542"/>
    </source>
</evidence>
<dbReference type="CDD" id="cd03134">
    <property type="entry name" value="GATase1_PfpI_like"/>
    <property type="match status" value="1"/>
</dbReference>
<comment type="similarity">
    <text evidence="1">Belongs to the peptidase C56 family.</text>
</comment>
<dbReference type="Gene3D" id="3.40.50.880">
    <property type="match status" value="1"/>
</dbReference>
<dbReference type="InterPro" id="IPR029062">
    <property type="entry name" value="Class_I_gatase-like"/>
</dbReference>
<dbReference type="Proteomes" id="UP001501411">
    <property type="component" value="Unassembled WGS sequence"/>
</dbReference>
<dbReference type="NCBIfam" id="TIGR01382">
    <property type="entry name" value="PfpI"/>
    <property type="match status" value="1"/>
</dbReference>